<organism evidence="2 3">
    <name type="scientific">Parabacteroides johnsonii</name>
    <dbReference type="NCBI Taxonomy" id="387661"/>
    <lineage>
        <taxon>Bacteria</taxon>
        <taxon>Pseudomonadati</taxon>
        <taxon>Bacteroidota</taxon>
        <taxon>Bacteroidia</taxon>
        <taxon>Bacteroidales</taxon>
        <taxon>Tannerellaceae</taxon>
        <taxon>Parabacteroides</taxon>
    </lineage>
</organism>
<protein>
    <submittedName>
        <fullName evidence="2">Cation transporter</fullName>
    </submittedName>
</protein>
<sequence>MIKFLLQRPIAVLMAFTACFIVGLVTYFTIPVSLLPDIAIPEITVQVSGQNTSARELENTVVKTIRQQLMQVASLRDIHSETRDGAAIIRLNFDFGTNTDLAFIEVNEKIDAAMNYLPREVERPRVIKASATDIPVFCLNLTLKGESGKVKGESETATQNNSQLSTFNSQLKNDAFLDLCQFAETVIKRRIEQLPEVAMVDVTGVLKRQLQIVPDMKLLKMSEITLDDLEAALTSNNIEPGSMTVRDGYYEYNIKFSTLLRTPEDVENIYIRKNNHIFQLKDLARISVVPEKETGASLSNGKRAVTLAVIKQADENMDNMKEALAEVTDYFASVYPDIDFSISRNQTELLDYTISNLKQNLSLGFLFICIVAILFLGDIKSPAVIGLSMVVSLVISFLFFYLCKMSLNIISISGLILALGMMIDSSIIVTENITQYRARGDSLEEACNKGTTEVITPMLSSTFTTIAVFVPLVFMSGIAGAIFFDQAFAVTVGLMVSYFTGIMLLPVLYKLVYSIPDIKHKGFNMRINNLVKEHTLDRFYDAGVDFIFRHKKATLIFTAVTIPLCAVLFYEIPKSRMPEIDQNELIAHVEWNENIHIDENQFRVSQLFASIDNQVKEHTAYVGQQQFLLNRDREMSVSESELYFKTEKPDGIAPLQKSVEEWIRAHYPMAVISFSPPETVFEKLFVTGEADIVAELYTRNKSEAPEASVLHKIEQQIETKTGHTPVGITFDNQLNITIDRQKLLLYNVDYNEVYRLLKTAFKENEVATLRSYQQYLPIALAGEEQTVNEVLQKTLVNTVPDAEGNVRYIPLQSLVRVTPGEDLKTITAGKNGEYIPFSFYDIDNAGQLMEDVKKEVDTDWDIDFSGSFFSNRQMLNELVVILFISILLMYFILAAQFESFLQPLIVLLEIPIDVAASLLVLWICGHTMNLMSAIGIVVTCGIIINDSILKLDAINELRKEGVPLMEAIHEAGRRRLRPIIMTSLTTIFGMVPLLFTFDMGSELQKPLSIAMISAMLIGTAVSLFVIPLIYWFIYRKHDIKKLKVEN</sequence>
<dbReference type="Gene3D" id="3.30.70.1440">
    <property type="entry name" value="Multidrug efflux transporter AcrB pore domain"/>
    <property type="match status" value="1"/>
</dbReference>
<evidence type="ECO:0000313" key="3">
    <source>
        <dbReference type="Proteomes" id="UP000195975"/>
    </source>
</evidence>
<dbReference type="Gene3D" id="3.30.70.1430">
    <property type="entry name" value="Multidrug efflux transporter AcrB pore domain"/>
    <property type="match status" value="2"/>
</dbReference>
<keyword evidence="1" id="KW-0812">Transmembrane</keyword>
<dbReference type="PROSITE" id="PS51257">
    <property type="entry name" value="PROKAR_LIPOPROTEIN"/>
    <property type="match status" value="1"/>
</dbReference>
<dbReference type="Gene3D" id="3.30.70.1320">
    <property type="entry name" value="Multidrug efflux transporter AcrB pore domain like"/>
    <property type="match status" value="1"/>
</dbReference>
<dbReference type="SUPFAM" id="SSF82714">
    <property type="entry name" value="Multidrug efflux transporter AcrB TolC docking domain, DN and DC subdomains"/>
    <property type="match status" value="2"/>
</dbReference>
<feature type="transmembrane region" description="Helical" evidence="1">
    <location>
        <begin position="12"/>
        <end position="30"/>
    </location>
</feature>
<proteinExistence type="predicted"/>
<feature type="transmembrane region" description="Helical" evidence="1">
    <location>
        <begin position="878"/>
        <end position="897"/>
    </location>
</feature>
<evidence type="ECO:0000313" key="2">
    <source>
        <dbReference type="EMBL" id="OUO04330.1"/>
    </source>
</evidence>
<dbReference type="GO" id="GO:0042910">
    <property type="term" value="F:xenobiotic transmembrane transporter activity"/>
    <property type="evidence" value="ECO:0007669"/>
    <property type="project" value="TreeGrafter"/>
</dbReference>
<keyword evidence="1" id="KW-0472">Membrane</keyword>
<feature type="transmembrane region" description="Helical" evidence="1">
    <location>
        <begin position="361"/>
        <end position="377"/>
    </location>
</feature>
<dbReference type="GeneID" id="93410062"/>
<feature type="transmembrane region" description="Helical" evidence="1">
    <location>
        <begin position="553"/>
        <end position="570"/>
    </location>
</feature>
<gene>
    <name evidence="2" type="ORF">B5F96_12835</name>
</gene>
<keyword evidence="1" id="KW-1133">Transmembrane helix</keyword>
<comment type="caution">
    <text evidence="2">The sequence shown here is derived from an EMBL/GenBank/DDBJ whole genome shotgun (WGS) entry which is preliminary data.</text>
</comment>
<dbReference type="SUPFAM" id="SSF82693">
    <property type="entry name" value="Multidrug efflux transporter AcrB pore domain, PN1, PN2, PC1 and PC2 subdomains"/>
    <property type="match status" value="2"/>
</dbReference>
<dbReference type="PANTHER" id="PTHR32063:SF0">
    <property type="entry name" value="SWARMING MOTILITY PROTEIN SWRC"/>
    <property type="match status" value="1"/>
</dbReference>
<dbReference type="GO" id="GO:0005886">
    <property type="term" value="C:plasma membrane"/>
    <property type="evidence" value="ECO:0007669"/>
    <property type="project" value="TreeGrafter"/>
</dbReference>
<dbReference type="PANTHER" id="PTHR32063">
    <property type="match status" value="1"/>
</dbReference>
<reference evidence="3" key="1">
    <citation type="submission" date="2017-04" db="EMBL/GenBank/DDBJ databases">
        <title>Function of individual gut microbiota members based on whole genome sequencing of pure cultures obtained from chicken caecum.</title>
        <authorList>
            <person name="Medvecky M."/>
            <person name="Cejkova D."/>
            <person name="Polansky O."/>
            <person name="Karasova D."/>
            <person name="Kubasova T."/>
            <person name="Cizek A."/>
            <person name="Rychlik I."/>
        </authorList>
    </citation>
    <scope>NUCLEOTIDE SEQUENCE [LARGE SCALE GENOMIC DNA]</scope>
    <source>
        <strain evidence="3">An42</strain>
    </source>
</reference>
<dbReference type="SUPFAM" id="SSF82866">
    <property type="entry name" value="Multidrug efflux transporter AcrB transmembrane domain"/>
    <property type="match status" value="2"/>
</dbReference>
<dbReference type="PRINTS" id="PR00702">
    <property type="entry name" value="ACRIFLAVINRP"/>
</dbReference>
<feature type="transmembrane region" description="Helical" evidence="1">
    <location>
        <begin position="1009"/>
        <end position="1033"/>
    </location>
</feature>
<dbReference type="Proteomes" id="UP000195975">
    <property type="component" value="Unassembled WGS sequence"/>
</dbReference>
<evidence type="ECO:0000256" key="1">
    <source>
        <dbReference type="SAM" id="Phobius"/>
    </source>
</evidence>
<dbReference type="InterPro" id="IPR027463">
    <property type="entry name" value="AcrB_DN_DC_subdom"/>
</dbReference>
<name>A0A9Q5SQU9_9BACT</name>
<dbReference type="Pfam" id="PF00873">
    <property type="entry name" value="ACR_tran"/>
    <property type="match status" value="1"/>
</dbReference>
<dbReference type="Gene3D" id="1.20.1640.10">
    <property type="entry name" value="Multidrug efflux transporter AcrB transmembrane domain"/>
    <property type="match status" value="2"/>
</dbReference>
<dbReference type="AlphaFoldDB" id="A0A9Q5SQU9"/>
<feature type="transmembrane region" description="Helical" evidence="1">
    <location>
        <begin position="929"/>
        <end position="949"/>
    </location>
</feature>
<accession>A0A9Q5SQU9</accession>
<feature type="transmembrane region" description="Helical" evidence="1">
    <location>
        <begin position="463"/>
        <end position="484"/>
    </location>
</feature>
<feature type="transmembrane region" description="Helical" evidence="1">
    <location>
        <begin position="490"/>
        <end position="512"/>
    </location>
</feature>
<dbReference type="Gene3D" id="3.30.2090.10">
    <property type="entry name" value="Multidrug efflux transporter AcrB TolC docking domain, DN and DC subdomains"/>
    <property type="match status" value="2"/>
</dbReference>
<feature type="transmembrane region" description="Helical" evidence="1">
    <location>
        <begin position="904"/>
        <end position="923"/>
    </location>
</feature>
<feature type="transmembrane region" description="Helical" evidence="1">
    <location>
        <begin position="384"/>
        <end position="402"/>
    </location>
</feature>
<feature type="transmembrane region" description="Helical" evidence="1">
    <location>
        <begin position="408"/>
        <end position="429"/>
    </location>
</feature>
<dbReference type="RefSeq" id="WP_008153081.1">
    <property type="nucleotide sequence ID" value="NZ_CAJLBM010000013.1"/>
</dbReference>
<feature type="transmembrane region" description="Helical" evidence="1">
    <location>
        <begin position="979"/>
        <end position="997"/>
    </location>
</feature>
<dbReference type="InterPro" id="IPR001036">
    <property type="entry name" value="Acrflvin-R"/>
</dbReference>
<dbReference type="EMBL" id="NFIJ01000014">
    <property type="protein sequence ID" value="OUO04330.1"/>
    <property type="molecule type" value="Genomic_DNA"/>
</dbReference>